<organism evidence="2 3">
    <name type="scientific">Asanoa ishikariensis</name>
    <dbReference type="NCBI Taxonomy" id="137265"/>
    <lineage>
        <taxon>Bacteria</taxon>
        <taxon>Bacillati</taxon>
        <taxon>Actinomycetota</taxon>
        <taxon>Actinomycetes</taxon>
        <taxon>Micromonosporales</taxon>
        <taxon>Micromonosporaceae</taxon>
        <taxon>Asanoa</taxon>
    </lineage>
</organism>
<sequence length="118" mass="12934">MALQTRMVTFDCADPATLASFWAAATGLRESWRHENDFLILGETPGLCLGFQRVPEPKTVKNRVHLDWSSDGDPAAEIDRLLDLGATVVDRQKMPQGFGWTVLADPAGNEFCVATPTT</sequence>
<dbReference type="PANTHER" id="PTHR35908">
    <property type="entry name" value="HYPOTHETICAL FUSION PROTEIN"/>
    <property type="match status" value="1"/>
</dbReference>
<dbReference type="Proteomes" id="UP000199632">
    <property type="component" value="Unassembled WGS sequence"/>
</dbReference>
<dbReference type="RefSeq" id="WP_090786554.1">
    <property type="nucleotide sequence ID" value="NZ_BOND01000030.1"/>
</dbReference>
<dbReference type="PANTHER" id="PTHR35908:SF1">
    <property type="entry name" value="CONSERVED PROTEIN"/>
    <property type="match status" value="1"/>
</dbReference>
<keyword evidence="3" id="KW-1185">Reference proteome</keyword>
<dbReference type="InterPro" id="IPR037523">
    <property type="entry name" value="VOC_core"/>
</dbReference>
<dbReference type="SUPFAM" id="SSF54593">
    <property type="entry name" value="Glyoxalase/Bleomycin resistance protein/Dihydroxybiphenyl dioxygenase"/>
    <property type="match status" value="1"/>
</dbReference>
<accession>A0A1H3L233</accession>
<evidence type="ECO:0000259" key="1">
    <source>
        <dbReference type="PROSITE" id="PS51819"/>
    </source>
</evidence>
<dbReference type="Pfam" id="PF18029">
    <property type="entry name" value="Glyoxalase_6"/>
    <property type="match status" value="1"/>
</dbReference>
<dbReference type="AlphaFoldDB" id="A0A1H3L233"/>
<dbReference type="InterPro" id="IPR029068">
    <property type="entry name" value="Glyas_Bleomycin-R_OHBP_Dase"/>
</dbReference>
<proteinExistence type="predicted"/>
<feature type="domain" description="VOC" evidence="1">
    <location>
        <begin position="4"/>
        <end position="116"/>
    </location>
</feature>
<dbReference type="EMBL" id="FNQB01000001">
    <property type="protein sequence ID" value="SDY58461.1"/>
    <property type="molecule type" value="Genomic_DNA"/>
</dbReference>
<dbReference type="PROSITE" id="PS51819">
    <property type="entry name" value="VOC"/>
    <property type="match status" value="1"/>
</dbReference>
<dbReference type="Gene3D" id="3.10.180.10">
    <property type="entry name" value="2,3-Dihydroxybiphenyl 1,2-Dioxygenase, domain 1"/>
    <property type="match status" value="1"/>
</dbReference>
<gene>
    <name evidence="2" type="ORF">SAMN05421684_0486</name>
</gene>
<evidence type="ECO:0000313" key="2">
    <source>
        <dbReference type="EMBL" id="SDY58461.1"/>
    </source>
</evidence>
<name>A0A1H3L233_9ACTN</name>
<dbReference type="STRING" id="137265.SAMN05421684_0486"/>
<evidence type="ECO:0000313" key="3">
    <source>
        <dbReference type="Proteomes" id="UP000199632"/>
    </source>
</evidence>
<protein>
    <recommendedName>
        <fullName evidence="1">VOC domain-containing protein</fullName>
    </recommendedName>
</protein>
<dbReference type="InterPro" id="IPR041581">
    <property type="entry name" value="Glyoxalase_6"/>
</dbReference>
<reference evidence="3" key="1">
    <citation type="submission" date="2016-10" db="EMBL/GenBank/DDBJ databases">
        <authorList>
            <person name="Varghese N."/>
            <person name="Submissions S."/>
        </authorList>
    </citation>
    <scope>NUCLEOTIDE SEQUENCE [LARGE SCALE GENOMIC DNA]</scope>
    <source>
        <strain evidence="3">DSM 44718</strain>
    </source>
</reference>
<dbReference type="OrthoDB" id="15077at2"/>
<dbReference type="CDD" id="cd06587">
    <property type="entry name" value="VOC"/>
    <property type="match status" value="1"/>
</dbReference>